<sequence>MTGFFSNKHTLCSRGSSLLGAGLHILAYYSTGRRIQHEEESPPPLGCIVVVLAFFGGGSKPTTSSYFHFIFEFSFRDFEMLMFLKLVSPYFKRSFCHFFPLIITLSQLFMEPIMEDI</sequence>
<comment type="caution">
    <text evidence="1">The sequence shown here is derived from an EMBL/GenBank/DDBJ whole genome shotgun (WGS) entry which is preliminary data.</text>
</comment>
<protein>
    <submittedName>
        <fullName evidence="1">Uncharacterized protein</fullName>
    </submittedName>
</protein>
<evidence type="ECO:0000313" key="1">
    <source>
        <dbReference type="EMBL" id="KAJ7551581.1"/>
    </source>
</evidence>
<accession>A0ACC2DBC4</accession>
<dbReference type="EMBL" id="CM055097">
    <property type="protein sequence ID" value="KAJ7551581.1"/>
    <property type="molecule type" value="Genomic_DNA"/>
</dbReference>
<keyword evidence="2" id="KW-1185">Reference proteome</keyword>
<dbReference type="Proteomes" id="UP001162992">
    <property type="component" value="Chromosome 6"/>
</dbReference>
<gene>
    <name evidence="1" type="ORF">O6H91_06G020900</name>
</gene>
<reference evidence="2" key="1">
    <citation type="journal article" date="2024" name="Proc. Natl. Acad. Sci. U.S.A.">
        <title>Extraordinary preservation of gene collinearity over three hundred million years revealed in homosporous lycophytes.</title>
        <authorList>
            <person name="Li C."/>
            <person name="Wickell D."/>
            <person name="Kuo L.Y."/>
            <person name="Chen X."/>
            <person name="Nie B."/>
            <person name="Liao X."/>
            <person name="Peng D."/>
            <person name="Ji J."/>
            <person name="Jenkins J."/>
            <person name="Williams M."/>
            <person name="Shu S."/>
            <person name="Plott C."/>
            <person name="Barry K."/>
            <person name="Rajasekar S."/>
            <person name="Grimwood J."/>
            <person name="Han X."/>
            <person name="Sun S."/>
            <person name="Hou Z."/>
            <person name="He W."/>
            <person name="Dai G."/>
            <person name="Sun C."/>
            <person name="Schmutz J."/>
            <person name="Leebens-Mack J.H."/>
            <person name="Li F.W."/>
            <person name="Wang L."/>
        </authorList>
    </citation>
    <scope>NUCLEOTIDE SEQUENCE [LARGE SCALE GENOMIC DNA]</scope>
    <source>
        <strain evidence="2">cv. PW_Plant_1</strain>
    </source>
</reference>
<proteinExistence type="predicted"/>
<evidence type="ECO:0000313" key="2">
    <source>
        <dbReference type="Proteomes" id="UP001162992"/>
    </source>
</evidence>
<organism evidence="1 2">
    <name type="scientific">Diphasiastrum complanatum</name>
    <name type="common">Issler's clubmoss</name>
    <name type="synonym">Lycopodium complanatum</name>
    <dbReference type="NCBI Taxonomy" id="34168"/>
    <lineage>
        <taxon>Eukaryota</taxon>
        <taxon>Viridiplantae</taxon>
        <taxon>Streptophyta</taxon>
        <taxon>Embryophyta</taxon>
        <taxon>Tracheophyta</taxon>
        <taxon>Lycopodiopsida</taxon>
        <taxon>Lycopodiales</taxon>
        <taxon>Lycopodiaceae</taxon>
        <taxon>Lycopodioideae</taxon>
        <taxon>Diphasiastrum</taxon>
    </lineage>
</organism>
<name>A0ACC2DBC4_DIPCM</name>